<dbReference type="Proteomes" id="UP000301309">
    <property type="component" value="Unassembled WGS sequence"/>
</dbReference>
<keyword evidence="3" id="KW-1185">Reference proteome</keyword>
<evidence type="ECO:0000313" key="2">
    <source>
        <dbReference type="EMBL" id="GDY52171.1"/>
    </source>
</evidence>
<comment type="caution">
    <text evidence="2">The sequence shown here is derived from an EMBL/GenBank/DDBJ whole genome shotgun (WGS) entry which is preliminary data.</text>
</comment>
<dbReference type="RefSeq" id="WP_137977177.1">
    <property type="nucleotide sequence ID" value="NZ_BAAASO010000035.1"/>
</dbReference>
<evidence type="ECO:0000256" key="1">
    <source>
        <dbReference type="SAM" id="MobiDB-lite"/>
    </source>
</evidence>
<dbReference type="AlphaFoldDB" id="A0A4D4KS58"/>
<reference evidence="2 3" key="1">
    <citation type="journal article" date="2020" name="Int. J. Syst. Evol. Microbiol.">
        <title>Reclassification of Streptomyces castelarensis and Streptomyces sporoclivatus as later heterotypic synonyms of Streptomyces antimycoticus.</title>
        <authorList>
            <person name="Komaki H."/>
            <person name="Tamura T."/>
        </authorList>
    </citation>
    <scope>NUCLEOTIDE SEQUENCE [LARGE SCALE GENOMIC DNA]</scope>
    <source>
        <strain evidence="2 3">NBRC 13459</strain>
    </source>
</reference>
<protein>
    <submittedName>
        <fullName evidence="2">Uncharacterized protein</fullName>
    </submittedName>
</protein>
<accession>A0A4D4KS58</accession>
<organism evidence="2 3">
    <name type="scientific">Streptomyces violaceusniger</name>
    <dbReference type="NCBI Taxonomy" id="68280"/>
    <lineage>
        <taxon>Bacteria</taxon>
        <taxon>Bacillati</taxon>
        <taxon>Actinomycetota</taxon>
        <taxon>Actinomycetes</taxon>
        <taxon>Kitasatosporales</taxon>
        <taxon>Streptomycetaceae</taxon>
        <taxon>Streptomyces</taxon>
        <taxon>Streptomyces violaceusniger group</taxon>
    </lineage>
</organism>
<name>A0A4D4KS58_STRVO</name>
<gene>
    <name evidence="2" type="ORF">SVIO_027940</name>
</gene>
<sequence>MTTNPVQLTSLIAHVQQAHPEADPLDRVEAACRAAAELEEVGDHLVGHFIDEARQAGLSWTQIGERIGITKQAARKRFAPRDIPEEPAAPKEKVFGRYTEDARRAIAARRRRSTPVPGNRPGRRRQRPA</sequence>
<feature type="region of interest" description="Disordered" evidence="1">
    <location>
        <begin position="107"/>
        <end position="129"/>
    </location>
</feature>
<proteinExistence type="predicted"/>
<dbReference type="EMBL" id="BJHW01000001">
    <property type="protein sequence ID" value="GDY52171.1"/>
    <property type="molecule type" value="Genomic_DNA"/>
</dbReference>
<dbReference type="OrthoDB" id="3290891at2"/>
<evidence type="ECO:0000313" key="3">
    <source>
        <dbReference type="Proteomes" id="UP000301309"/>
    </source>
</evidence>